<keyword evidence="11" id="KW-1185">Reference proteome</keyword>
<name>A0AAN8F2H4_9EURO</name>
<feature type="transmembrane region" description="Helical" evidence="8">
    <location>
        <begin position="116"/>
        <end position="136"/>
    </location>
</feature>
<gene>
    <name evidence="10" type="ORF">OHC33_000675</name>
</gene>
<feature type="transmembrane region" description="Helical" evidence="8">
    <location>
        <begin position="440"/>
        <end position="461"/>
    </location>
</feature>
<feature type="transmembrane region" description="Helical" evidence="8">
    <location>
        <begin position="58"/>
        <end position="78"/>
    </location>
</feature>
<sequence>MGYIPNLFNFWVVVYVAVGATACSYGLAILGSTVGQPSFFASLGLEADPTAPGYDRTAGLIGAFNGVNSAGALLGSLSNAYLADRFSRKYTIQIGASILVIGAALCAGSINVAMFMVARIIAGFGIGILTCVIPMYQSECSSPETRGFMVSMTGVCFAIGYMLSSWIGYGVYFISASGSNSSFPWRFPIAFQAAPALLLLVGSKLLPFSPRWLMQQARYDEAYAVLKRLHTRKGEETHEQVEKEFYQLKRQVQYDHEQQASISTFEVFKTPSNRKRCMIACIMMFCNMFTGSLLIANYAVIIFTNLGLTGSVPLLLLAIWVSISLPGNIFTALFIDKFGRRGFMLTGIAGMFVSLVCETVLQAKFTGTDNKAVGHAAIFFIYLFICFWSSCMDASQFLYLSEIFPTQIRGQGTAVGMCAWYTGQIIILVAGPIGLTNIGWKFLLVMVVPTGIYWFLVFFLFPETRQKSLEDINEAFGEVTVVHYAGATAEEEQEYYEVIGKGHVEETARSIPGEAEKMAVGTKM</sequence>
<dbReference type="SUPFAM" id="SSF103473">
    <property type="entry name" value="MFS general substrate transporter"/>
    <property type="match status" value="1"/>
</dbReference>
<dbReference type="Proteomes" id="UP001316803">
    <property type="component" value="Unassembled WGS sequence"/>
</dbReference>
<feature type="transmembrane region" description="Helical" evidence="8">
    <location>
        <begin position="148"/>
        <end position="169"/>
    </location>
</feature>
<evidence type="ECO:0000256" key="1">
    <source>
        <dbReference type="ARBA" id="ARBA00004141"/>
    </source>
</evidence>
<comment type="subcellular location">
    <subcellularLocation>
        <location evidence="1">Membrane</location>
        <topology evidence="1">Multi-pass membrane protein</topology>
    </subcellularLocation>
</comment>
<reference evidence="10 11" key="1">
    <citation type="submission" date="2022-12" db="EMBL/GenBank/DDBJ databases">
        <title>Genomic features and morphological characterization of a novel Knufia sp. strain isolated from spacecraft assembly facility.</title>
        <authorList>
            <person name="Teixeira M."/>
            <person name="Chander A.M."/>
            <person name="Stajich J.E."/>
            <person name="Venkateswaran K."/>
        </authorList>
    </citation>
    <scope>NUCLEOTIDE SEQUENCE [LARGE SCALE GENOMIC DNA]</scope>
    <source>
        <strain evidence="10 11">FJI-L2-BK-P2</strain>
    </source>
</reference>
<dbReference type="GO" id="GO:0016020">
    <property type="term" value="C:membrane"/>
    <property type="evidence" value="ECO:0007669"/>
    <property type="project" value="UniProtKB-SubCell"/>
</dbReference>
<evidence type="ECO:0000259" key="9">
    <source>
        <dbReference type="PROSITE" id="PS50850"/>
    </source>
</evidence>
<feature type="transmembrane region" description="Helical" evidence="8">
    <location>
        <begin position="412"/>
        <end position="434"/>
    </location>
</feature>
<evidence type="ECO:0000256" key="4">
    <source>
        <dbReference type="ARBA" id="ARBA00022692"/>
    </source>
</evidence>
<dbReference type="AlphaFoldDB" id="A0AAN8F2H4"/>
<feature type="transmembrane region" description="Helical" evidence="8">
    <location>
        <begin position="342"/>
        <end position="361"/>
    </location>
</feature>
<organism evidence="10 11">
    <name type="scientific">Knufia fluminis</name>
    <dbReference type="NCBI Taxonomy" id="191047"/>
    <lineage>
        <taxon>Eukaryota</taxon>
        <taxon>Fungi</taxon>
        <taxon>Dikarya</taxon>
        <taxon>Ascomycota</taxon>
        <taxon>Pezizomycotina</taxon>
        <taxon>Eurotiomycetes</taxon>
        <taxon>Chaetothyriomycetidae</taxon>
        <taxon>Chaetothyriales</taxon>
        <taxon>Trichomeriaceae</taxon>
        <taxon>Knufia</taxon>
    </lineage>
</organism>
<dbReference type="NCBIfam" id="TIGR00879">
    <property type="entry name" value="SP"/>
    <property type="match status" value="1"/>
</dbReference>
<keyword evidence="6 8" id="KW-0472">Membrane</keyword>
<dbReference type="InterPro" id="IPR050360">
    <property type="entry name" value="MFS_Sugar_Transporters"/>
</dbReference>
<feature type="transmembrane region" description="Helical" evidence="8">
    <location>
        <begin position="189"/>
        <end position="208"/>
    </location>
</feature>
<keyword evidence="3 7" id="KW-0813">Transport</keyword>
<dbReference type="InterPro" id="IPR005828">
    <property type="entry name" value="MFS_sugar_transport-like"/>
</dbReference>
<dbReference type="FunFam" id="1.20.1250.20:FF:000134">
    <property type="entry name" value="MFS sugar transporter protein"/>
    <property type="match status" value="1"/>
</dbReference>
<dbReference type="EMBL" id="JAKLMC020000001">
    <property type="protein sequence ID" value="KAK5958831.1"/>
    <property type="molecule type" value="Genomic_DNA"/>
</dbReference>
<evidence type="ECO:0000313" key="10">
    <source>
        <dbReference type="EMBL" id="KAK5958831.1"/>
    </source>
</evidence>
<dbReference type="PANTHER" id="PTHR48022">
    <property type="entry name" value="PLASTIDIC GLUCOSE TRANSPORTER 4"/>
    <property type="match status" value="1"/>
</dbReference>
<keyword evidence="4 8" id="KW-0812">Transmembrane</keyword>
<proteinExistence type="inferred from homology"/>
<evidence type="ECO:0000313" key="11">
    <source>
        <dbReference type="Proteomes" id="UP001316803"/>
    </source>
</evidence>
<dbReference type="InterPro" id="IPR020846">
    <property type="entry name" value="MFS_dom"/>
</dbReference>
<evidence type="ECO:0000256" key="5">
    <source>
        <dbReference type="ARBA" id="ARBA00022989"/>
    </source>
</evidence>
<dbReference type="InterPro" id="IPR036259">
    <property type="entry name" value="MFS_trans_sf"/>
</dbReference>
<evidence type="ECO:0000256" key="3">
    <source>
        <dbReference type="ARBA" id="ARBA00022448"/>
    </source>
</evidence>
<dbReference type="InterPro" id="IPR005829">
    <property type="entry name" value="Sugar_transporter_CS"/>
</dbReference>
<evidence type="ECO:0000256" key="6">
    <source>
        <dbReference type="ARBA" id="ARBA00023136"/>
    </source>
</evidence>
<evidence type="ECO:0000256" key="2">
    <source>
        <dbReference type="ARBA" id="ARBA00010992"/>
    </source>
</evidence>
<dbReference type="InterPro" id="IPR003663">
    <property type="entry name" value="Sugar/inositol_transpt"/>
</dbReference>
<dbReference type="GO" id="GO:0005351">
    <property type="term" value="F:carbohydrate:proton symporter activity"/>
    <property type="evidence" value="ECO:0007669"/>
    <property type="project" value="TreeGrafter"/>
</dbReference>
<dbReference type="PROSITE" id="PS00216">
    <property type="entry name" value="SUGAR_TRANSPORT_1"/>
    <property type="match status" value="1"/>
</dbReference>
<feature type="transmembrane region" description="Helical" evidence="8">
    <location>
        <begin position="90"/>
        <end position="110"/>
    </location>
</feature>
<accession>A0AAN8F2H4</accession>
<feature type="domain" description="Major facilitator superfamily (MFS) profile" evidence="9">
    <location>
        <begin position="12"/>
        <end position="465"/>
    </location>
</feature>
<feature type="transmembrane region" description="Helical" evidence="8">
    <location>
        <begin position="373"/>
        <end position="391"/>
    </location>
</feature>
<feature type="transmembrane region" description="Helical" evidence="8">
    <location>
        <begin position="314"/>
        <end position="335"/>
    </location>
</feature>
<comment type="caution">
    <text evidence="10">The sequence shown here is derived from an EMBL/GenBank/DDBJ whole genome shotgun (WGS) entry which is preliminary data.</text>
</comment>
<protein>
    <recommendedName>
        <fullName evidence="9">Major facilitator superfamily (MFS) profile domain-containing protein</fullName>
    </recommendedName>
</protein>
<evidence type="ECO:0000256" key="8">
    <source>
        <dbReference type="SAM" id="Phobius"/>
    </source>
</evidence>
<evidence type="ECO:0000256" key="7">
    <source>
        <dbReference type="RuleBase" id="RU003346"/>
    </source>
</evidence>
<feature type="transmembrane region" description="Helical" evidence="8">
    <location>
        <begin position="277"/>
        <end position="302"/>
    </location>
</feature>
<comment type="similarity">
    <text evidence="2 7">Belongs to the major facilitator superfamily. Sugar transporter (TC 2.A.1.1) family.</text>
</comment>
<keyword evidence="5 8" id="KW-1133">Transmembrane helix</keyword>
<dbReference type="PROSITE" id="PS50850">
    <property type="entry name" value="MFS"/>
    <property type="match status" value="1"/>
</dbReference>
<dbReference type="PRINTS" id="PR00171">
    <property type="entry name" value="SUGRTRNSPORT"/>
</dbReference>
<dbReference type="PROSITE" id="PS00217">
    <property type="entry name" value="SUGAR_TRANSPORT_2"/>
    <property type="match status" value="1"/>
</dbReference>
<dbReference type="PANTHER" id="PTHR48022:SF38">
    <property type="entry name" value="MAJOR FACILITATOR SUPERFAMILY (MFS) PROFILE DOMAIN-CONTAINING PROTEIN-RELATED"/>
    <property type="match status" value="1"/>
</dbReference>
<feature type="transmembrane region" description="Helical" evidence="8">
    <location>
        <begin position="7"/>
        <end position="30"/>
    </location>
</feature>
<dbReference type="Gene3D" id="1.20.1250.20">
    <property type="entry name" value="MFS general substrate transporter like domains"/>
    <property type="match status" value="1"/>
</dbReference>
<dbReference type="Pfam" id="PF00083">
    <property type="entry name" value="Sugar_tr"/>
    <property type="match status" value="1"/>
</dbReference>